<evidence type="ECO:0000259" key="2">
    <source>
        <dbReference type="PROSITE" id="PS50930"/>
    </source>
</evidence>
<evidence type="ECO:0000256" key="1">
    <source>
        <dbReference type="SAM" id="Phobius"/>
    </source>
</evidence>
<organism evidence="3 4">
    <name type="scientific">Sphingorhabdus contaminans</name>
    <dbReference type="NCBI Taxonomy" id="1343899"/>
    <lineage>
        <taxon>Bacteria</taxon>
        <taxon>Pseudomonadati</taxon>
        <taxon>Pseudomonadota</taxon>
        <taxon>Alphaproteobacteria</taxon>
        <taxon>Sphingomonadales</taxon>
        <taxon>Sphingomonadaceae</taxon>
        <taxon>Sphingorhabdus</taxon>
    </lineage>
</organism>
<dbReference type="Pfam" id="PF04397">
    <property type="entry name" value="LytTR"/>
    <property type="match status" value="1"/>
</dbReference>
<dbReference type="Gene3D" id="2.40.50.1020">
    <property type="entry name" value="LytTr DNA-binding domain"/>
    <property type="match status" value="1"/>
</dbReference>
<keyword evidence="1" id="KW-0472">Membrane</keyword>
<gene>
    <name evidence="3" type="ORF">FOM92_10595</name>
</gene>
<feature type="domain" description="HTH LytTR-type" evidence="2">
    <location>
        <begin position="211"/>
        <end position="293"/>
    </location>
</feature>
<proteinExistence type="predicted"/>
<dbReference type="AlphaFoldDB" id="A0A553WAA3"/>
<dbReference type="PROSITE" id="PS50930">
    <property type="entry name" value="HTH_LYTTR"/>
    <property type="match status" value="1"/>
</dbReference>
<keyword evidence="1" id="KW-1133">Transmembrane helix</keyword>
<keyword evidence="4" id="KW-1185">Reference proteome</keyword>
<accession>A0A553WAA3</accession>
<reference evidence="3 4" key="1">
    <citation type="submission" date="2019-07" db="EMBL/GenBank/DDBJ databases">
        <authorList>
            <person name="Park M."/>
        </authorList>
    </citation>
    <scope>NUCLEOTIDE SEQUENCE [LARGE SCALE GENOMIC DNA]</scope>
    <source>
        <strain evidence="3 4">KCTC32445</strain>
    </source>
</reference>
<dbReference type="EMBL" id="VKKU01000002">
    <property type="protein sequence ID" value="TSB01624.1"/>
    <property type="molecule type" value="Genomic_DNA"/>
</dbReference>
<sequence length="293" mass="32379">MQLLLMCGARCYPRRMINALFPFQGGQGSDIERLRSEFYRLLVAPAAIGFIIGWTGAIGERRVASACIWSVLSVTSWLLNDLAARPIAAPLHRRGYPLIIVLLVAFGLSAPFSVLLNLSFGDVFRLWGFERNGLSSLTHLSLGQMASSTIAPLLLWLTINLVACRSNGGKLFGIVWHSEPDASSLSIPSAPQVSYQPAFMKKVRPALRGRVIAVNAELHYVRVFTEHGEDLVLYRFRDAVTDMQRLGGIQVHRSWCVTAQEVANHSARSLTLRNGFTVPIGRAYQRNVSSALM</sequence>
<comment type="caution">
    <text evidence="3">The sequence shown here is derived from an EMBL/GenBank/DDBJ whole genome shotgun (WGS) entry which is preliminary data.</text>
</comment>
<dbReference type="Proteomes" id="UP000320160">
    <property type="component" value="Unassembled WGS sequence"/>
</dbReference>
<dbReference type="InterPro" id="IPR007492">
    <property type="entry name" value="LytTR_DNA-bd_dom"/>
</dbReference>
<dbReference type="SMART" id="SM00850">
    <property type="entry name" value="LytTR"/>
    <property type="match status" value="1"/>
</dbReference>
<evidence type="ECO:0000313" key="3">
    <source>
        <dbReference type="EMBL" id="TSB01624.1"/>
    </source>
</evidence>
<protein>
    <submittedName>
        <fullName evidence="3">LytTR family transcriptional regulator</fullName>
    </submittedName>
</protein>
<evidence type="ECO:0000313" key="4">
    <source>
        <dbReference type="Proteomes" id="UP000320160"/>
    </source>
</evidence>
<dbReference type="GO" id="GO:0003677">
    <property type="term" value="F:DNA binding"/>
    <property type="evidence" value="ECO:0007669"/>
    <property type="project" value="InterPro"/>
</dbReference>
<feature type="transmembrane region" description="Helical" evidence="1">
    <location>
        <begin position="38"/>
        <end position="57"/>
    </location>
</feature>
<feature type="transmembrane region" description="Helical" evidence="1">
    <location>
        <begin position="96"/>
        <end position="120"/>
    </location>
</feature>
<feature type="transmembrane region" description="Helical" evidence="1">
    <location>
        <begin position="140"/>
        <end position="163"/>
    </location>
</feature>
<name>A0A553WAA3_9SPHN</name>
<dbReference type="OrthoDB" id="7028951at2"/>
<keyword evidence="1" id="KW-0812">Transmembrane</keyword>